<proteinExistence type="inferred from homology"/>
<name>A0A1M6UTM8_9FIRM</name>
<feature type="domain" description="Nitroreductase" evidence="3">
    <location>
        <begin position="11"/>
        <end position="157"/>
    </location>
</feature>
<organism evidence="4 5">
    <name type="scientific">Hespellia stercorisuis DSM 15480</name>
    <dbReference type="NCBI Taxonomy" id="1121950"/>
    <lineage>
        <taxon>Bacteria</taxon>
        <taxon>Bacillati</taxon>
        <taxon>Bacillota</taxon>
        <taxon>Clostridia</taxon>
        <taxon>Lachnospirales</taxon>
        <taxon>Lachnospiraceae</taxon>
        <taxon>Hespellia</taxon>
    </lineage>
</organism>
<dbReference type="GO" id="GO:0016491">
    <property type="term" value="F:oxidoreductase activity"/>
    <property type="evidence" value="ECO:0007669"/>
    <property type="project" value="UniProtKB-KW"/>
</dbReference>
<sequence>MNLQEAMENIRSIRKYKHQAVNEQDIRAIIEAAILAPSWKNAQEPRYRIIRSPEMLQKVRETLPAFNQKNVQDAPVLIVTSIVKNRAGFDRNGTPDNELGNGWGYYDCGLSSMNLLLKAQELGLSTLVMGIRDADMLQEILQIPAEEAVVSVIGLGYGDIEPDMPKRKTVDEVSLFY</sequence>
<dbReference type="Gene3D" id="3.40.109.10">
    <property type="entry name" value="NADH Oxidase"/>
    <property type="match status" value="1"/>
</dbReference>
<dbReference type="PANTHER" id="PTHR43673:SF10">
    <property type="entry name" value="NADH DEHYDROGENASE_NAD(P)H NITROREDUCTASE XCC3605-RELATED"/>
    <property type="match status" value="1"/>
</dbReference>
<evidence type="ECO:0000259" key="3">
    <source>
        <dbReference type="Pfam" id="PF00881"/>
    </source>
</evidence>
<dbReference type="Proteomes" id="UP000184301">
    <property type="component" value="Unassembled WGS sequence"/>
</dbReference>
<dbReference type="OrthoDB" id="9812105at2"/>
<dbReference type="AlphaFoldDB" id="A0A1M6UTM8"/>
<dbReference type="Pfam" id="PF00881">
    <property type="entry name" value="Nitroreductase"/>
    <property type="match status" value="1"/>
</dbReference>
<dbReference type="InterPro" id="IPR000415">
    <property type="entry name" value="Nitroreductase-like"/>
</dbReference>
<evidence type="ECO:0000256" key="1">
    <source>
        <dbReference type="ARBA" id="ARBA00007118"/>
    </source>
</evidence>
<evidence type="ECO:0000256" key="2">
    <source>
        <dbReference type="ARBA" id="ARBA00023002"/>
    </source>
</evidence>
<accession>A0A1M6UTM8</accession>
<keyword evidence="5" id="KW-1185">Reference proteome</keyword>
<reference evidence="4 5" key="1">
    <citation type="submission" date="2016-11" db="EMBL/GenBank/DDBJ databases">
        <authorList>
            <person name="Jaros S."/>
            <person name="Januszkiewicz K."/>
            <person name="Wedrychowicz H."/>
        </authorList>
    </citation>
    <scope>NUCLEOTIDE SEQUENCE [LARGE SCALE GENOMIC DNA]</scope>
    <source>
        <strain evidence="4 5">DSM 15480</strain>
    </source>
</reference>
<gene>
    <name evidence="4" type="ORF">SAMN02745243_03601</name>
</gene>
<comment type="similarity">
    <text evidence="1">Belongs to the nitroreductase family.</text>
</comment>
<dbReference type="EMBL" id="FQZY01000078">
    <property type="protein sequence ID" value="SHK72503.1"/>
    <property type="molecule type" value="Genomic_DNA"/>
</dbReference>
<evidence type="ECO:0000313" key="4">
    <source>
        <dbReference type="EMBL" id="SHK72503.1"/>
    </source>
</evidence>
<dbReference type="InterPro" id="IPR029479">
    <property type="entry name" value="Nitroreductase"/>
</dbReference>
<keyword evidence="2" id="KW-0560">Oxidoreductase</keyword>
<dbReference type="STRING" id="1121950.SAMN02745243_03601"/>
<dbReference type="PANTHER" id="PTHR43673">
    <property type="entry name" value="NAD(P)H NITROREDUCTASE YDGI-RELATED"/>
    <property type="match status" value="1"/>
</dbReference>
<dbReference type="SUPFAM" id="SSF55469">
    <property type="entry name" value="FMN-dependent nitroreductase-like"/>
    <property type="match status" value="1"/>
</dbReference>
<protein>
    <submittedName>
        <fullName evidence="4">Nitroreductase</fullName>
    </submittedName>
</protein>
<evidence type="ECO:0000313" key="5">
    <source>
        <dbReference type="Proteomes" id="UP000184301"/>
    </source>
</evidence>
<dbReference type="RefSeq" id="WP_073112914.1">
    <property type="nucleotide sequence ID" value="NZ_FQZY01000078.1"/>
</dbReference>